<gene>
    <name evidence="5" type="ORF">F4559_004657</name>
</gene>
<dbReference type="InterPro" id="IPR003961">
    <property type="entry name" value="FN3_dom"/>
</dbReference>
<organism evidence="5 6">
    <name type="scientific">Saccharothrix violaceirubra</name>
    <dbReference type="NCBI Taxonomy" id="413306"/>
    <lineage>
        <taxon>Bacteria</taxon>
        <taxon>Bacillati</taxon>
        <taxon>Actinomycetota</taxon>
        <taxon>Actinomycetes</taxon>
        <taxon>Pseudonocardiales</taxon>
        <taxon>Pseudonocardiaceae</taxon>
        <taxon>Saccharothrix</taxon>
    </lineage>
</organism>
<dbReference type="GO" id="GO:0000272">
    <property type="term" value="P:polysaccharide catabolic process"/>
    <property type="evidence" value="ECO:0007669"/>
    <property type="project" value="UniProtKB-KW"/>
</dbReference>
<dbReference type="CDD" id="cd00063">
    <property type="entry name" value="FN3"/>
    <property type="match status" value="1"/>
</dbReference>
<keyword evidence="2" id="KW-0119">Carbohydrate metabolism</keyword>
<keyword evidence="1" id="KW-0378">Hydrolase</keyword>
<sequence length="504" mass="53967">MTRLSTVSARIGVAVATVALVAPAPLAHAEPVQHAAIPAYWSPDTPDGRALFHRLAGNHPTTGIVVVNGSLSRPEAPHDAAWADAISTVHASGARALVYVDTGYLGVDLGQGSHHTREGEISPEAWLAQAKVDVDGWYSLYGDIDGVFLDQTLSACGPDNLHVRHYADLVAYVKAHHPGAYVVLNPGRAVEECYADVADTILTFEGSRAAYLAHTPPAWELARPDRKKFWHLVYDVPADAMPAVVARSKANGAGYVYVTDRAHDPYPWDTIATYWDEELGHVAGVEDVTSPETPKEIRAAVSPTEVVLRWTPSRDDVAVVDYEILLGRTVVGTTFDTAYTATGLVPGGTYTFRVRARDSAGNTSATGNPVTVTTPVPQVHHPTACVTATSARYAASFVREFPHQRVFVDSDDDATTGYPLPPGLPQGVDHMIEGGVLYRHSGAGWTWTAVTDVAVTSADGTTTWELPTSAYGQVATRQVVVFNGYDGVDEYSEPITVTIGDTCT</sequence>
<evidence type="ECO:0000313" key="5">
    <source>
        <dbReference type="EMBL" id="MBB4967298.1"/>
    </source>
</evidence>
<dbReference type="InterPro" id="IPR036116">
    <property type="entry name" value="FN3_sf"/>
</dbReference>
<evidence type="ECO:0000256" key="2">
    <source>
        <dbReference type="ARBA" id="ARBA00023326"/>
    </source>
</evidence>
<dbReference type="PROSITE" id="PS50853">
    <property type="entry name" value="FN3"/>
    <property type="match status" value="1"/>
</dbReference>
<keyword evidence="2" id="KW-0624">Polysaccharide degradation</keyword>
<proteinExistence type="predicted"/>
<accession>A0A7W7T657</accession>
<evidence type="ECO:0000259" key="4">
    <source>
        <dbReference type="PROSITE" id="PS50853"/>
    </source>
</evidence>
<dbReference type="AlphaFoldDB" id="A0A7W7T657"/>
<feature type="signal peptide" evidence="3">
    <location>
        <begin position="1"/>
        <end position="29"/>
    </location>
</feature>
<dbReference type="GO" id="GO:0016798">
    <property type="term" value="F:hydrolase activity, acting on glycosyl bonds"/>
    <property type="evidence" value="ECO:0007669"/>
    <property type="project" value="UniProtKB-KW"/>
</dbReference>
<keyword evidence="6" id="KW-1185">Reference proteome</keyword>
<evidence type="ECO:0000256" key="3">
    <source>
        <dbReference type="SAM" id="SignalP"/>
    </source>
</evidence>
<dbReference type="SUPFAM" id="SSF49265">
    <property type="entry name" value="Fibronectin type III"/>
    <property type="match status" value="1"/>
</dbReference>
<dbReference type="InterPro" id="IPR013783">
    <property type="entry name" value="Ig-like_fold"/>
</dbReference>
<dbReference type="Gene3D" id="2.60.40.10">
    <property type="entry name" value="Immunoglobulins"/>
    <property type="match status" value="1"/>
</dbReference>
<evidence type="ECO:0000313" key="6">
    <source>
        <dbReference type="Proteomes" id="UP000542674"/>
    </source>
</evidence>
<dbReference type="Pfam" id="PF00041">
    <property type="entry name" value="fn3"/>
    <property type="match status" value="1"/>
</dbReference>
<dbReference type="RefSeq" id="WP_184671896.1">
    <property type="nucleotide sequence ID" value="NZ_BAABAI010000009.1"/>
</dbReference>
<dbReference type="InterPro" id="IPR021986">
    <property type="entry name" value="Spherulin4"/>
</dbReference>
<dbReference type="Proteomes" id="UP000542674">
    <property type="component" value="Unassembled WGS sequence"/>
</dbReference>
<comment type="caution">
    <text evidence="5">The sequence shown here is derived from an EMBL/GenBank/DDBJ whole genome shotgun (WGS) entry which is preliminary data.</text>
</comment>
<dbReference type="SMART" id="SM00060">
    <property type="entry name" value="FN3"/>
    <property type="match status" value="1"/>
</dbReference>
<feature type="domain" description="Fibronectin type-III" evidence="4">
    <location>
        <begin position="290"/>
        <end position="377"/>
    </location>
</feature>
<protein>
    <recommendedName>
        <fullName evidence="4">Fibronectin type-III domain-containing protein</fullName>
    </recommendedName>
</protein>
<evidence type="ECO:0000256" key="1">
    <source>
        <dbReference type="ARBA" id="ARBA00023295"/>
    </source>
</evidence>
<dbReference type="EMBL" id="JACHJS010000001">
    <property type="protein sequence ID" value="MBB4967298.1"/>
    <property type="molecule type" value="Genomic_DNA"/>
</dbReference>
<keyword evidence="3" id="KW-0732">Signal</keyword>
<dbReference type="PANTHER" id="PTHR35040:SF7">
    <property type="entry name" value="FIBRONECTIN TYPE-III DOMAIN-CONTAINING PROTEIN-RELATED"/>
    <property type="match status" value="1"/>
</dbReference>
<reference evidence="5 6" key="1">
    <citation type="submission" date="2020-08" db="EMBL/GenBank/DDBJ databases">
        <title>Sequencing the genomes of 1000 actinobacteria strains.</title>
        <authorList>
            <person name="Klenk H.-P."/>
        </authorList>
    </citation>
    <scope>NUCLEOTIDE SEQUENCE [LARGE SCALE GENOMIC DNA]</scope>
    <source>
        <strain evidence="5 6">DSM 45084</strain>
    </source>
</reference>
<name>A0A7W7T657_9PSEU</name>
<feature type="chain" id="PRO_5030546807" description="Fibronectin type-III domain-containing protein" evidence="3">
    <location>
        <begin position="30"/>
        <end position="504"/>
    </location>
</feature>
<keyword evidence="1" id="KW-0326">Glycosidase</keyword>
<dbReference type="PANTHER" id="PTHR35040">
    <property type="match status" value="1"/>
</dbReference>
<dbReference type="Pfam" id="PF12138">
    <property type="entry name" value="Spherulin4"/>
    <property type="match status" value="1"/>
</dbReference>